<sequence length="319" mass="35267">MARVIVIGATGHVGTYLVPHLVEAGHEVVAISRGKAEPYILHTAWKSVERRQMDRAPMEEEGSFGPAIRALKPDIVIDMICFTLESARHLVEALDGHVGHFLHTGTIWTHGHSISVPTREDAPKTPFGDYGVQKKAIEDYLLGEARRRGFPATLIHPGHIVGPGWSPLNPAGHFNVSVFSTIARGETLRLPNFGLETVHHVHADDVAGMFMAATGNWRASTGESFHAVSGQALTLRGYAEAMFRWFGHEPRLEFLPYDEWSKMESAEDAKATLEHIARSPNCSMEKAKQLLQFTPRYSSLQAIQESVQWLIAQGQRIGA</sequence>
<dbReference type="EMBL" id="SMBH01000006">
    <property type="protein sequence ID" value="TCU15849.1"/>
    <property type="molecule type" value="Genomic_DNA"/>
</dbReference>
<dbReference type="Gene3D" id="3.40.50.720">
    <property type="entry name" value="NAD(P)-binding Rossmann-like Domain"/>
    <property type="match status" value="1"/>
</dbReference>
<evidence type="ECO:0000259" key="1">
    <source>
        <dbReference type="Pfam" id="PF01370"/>
    </source>
</evidence>
<comment type="caution">
    <text evidence="2">The sequence shown here is derived from an EMBL/GenBank/DDBJ whole genome shotgun (WGS) entry which is preliminary data.</text>
</comment>
<accession>A0A4R3Q511</accession>
<name>A0A4R3Q511_RHISU</name>
<proteinExistence type="predicted"/>
<evidence type="ECO:0000313" key="3">
    <source>
        <dbReference type="Proteomes" id="UP000294576"/>
    </source>
</evidence>
<dbReference type="SUPFAM" id="SSF51735">
    <property type="entry name" value="NAD(P)-binding Rossmann-fold domains"/>
    <property type="match status" value="1"/>
</dbReference>
<organism evidence="2 3">
    <name type="scientific">Rhizobium sullae</name>
    <name type="common">Rhizobium hedysari</name>
    <dbReference type="NCBI Taxonomy" id="50338"/>
    <lineage>
        <taxon>Bacteria</taxon>
        <taxon>Pseudomonadati</taxon>
        <taxon>Pseudomonadota</taxon>
        <taxon>Alphaproteobacteria</taxon>
        <taxon>Hyphomicrobiales</taxon>
        <taxon>Rhizobiaceae</taxon>
        <taxon>Rhizobium/Agrobacterium group</taxon>
        <taxon>Rhizobium</taxon>
    </lineage>
</organism>
<gene>
    <name evidence="2" type="ORF">EV132_106191</name>
</gene>
<dbReference type="InterPro" id="IPR051783">
    <property type="entry name" value="NAD(P)-dependent_oxidoreduct"/>
</dbReference>
<dbReference type="AlphaFoldDB" id="A0A4R3Q511"/>
<dbReference type="RefSeq" id="WP_132562773.1">
    <property type="nucleotide sequence ID" value="NZ_SMBH01000006.1"/>
</dbReference>
<feature type="domain" description="NAD-dependent epimerase/dehydratase" evidence="1">
    <location>
        <begin position="4"/>
        <end position="218"/>
    </location>
</feature>
<protein>
    <submittedName>
        <fullName evidence="2">Nucleoside-diphosphate-sugar epimerase</fullName>
    </submittedName>
</protein>
<dbReference type="GO" id="GO:0005737">
    <property type="term" value="C:cytoplasm"/>
    <property type="evidence" value="ECO:0007669"/>
    <property type="project" value="TreeGrafter"/>
</dbReference>
<evidence type="ECO:0000313" key="2">
    <source>
        <dbReference type="EMBL" id="TCU15849.1"/>
    </source>
</evidence>
<dbReference type="Pfam" id="PF01370">
    <property type="entry name" value="Epimerase"/>
    <property type="match status" value="1"/>
</dbReference>
<dbReference type="InterPro" id="IPR001509">
    <property type="entry name" value="Epimerase_deHydtase"/>
</dbReference>
<dbReference type="InterPro" id="IPR036291">
    <property type="entry name" value="NAD(P)-bd_dom_sf"/>
</dbReference>
<dbReference type="PANTHER" id="PTHR48079:SF6">
    <property type="entry name" value="NAD(P)-BINDING DOMAIN-CONTAINING PROTEIN-RELATED"/>
    <property type="match status" value="1"/>
</dbReference>
<dbReference type="Proteomes" id="UP000294576">
    <property type="component" value="Unassembled WGS sequence"/>
</dbReference>
<dbReference type="GO" id="GO:0004029">
    <property type="term" value="F:aldehyde dehydrogenase (NAD+) activity"/>
    <property type="evidence" value="ECO:0007669"/>
    <property type="project" value="TreeGrafter"/>
</dbReference>
<dbReference type="PANTHER" id="PTHR48079">
    <property type="entry name" value="PROTEIN YEEZ"/>
    <property type="match status" value="1"/>
</dbReference>
<reference evidence="2 3" key="1">
    <citation type="submission" date="2019-03" db="EMBL/GenBank/DDBJ databases">
        <title>Genomic Encyclopedia of Type Strains, Phase IV (KMG-V): Genome sequencing to study the core and pangenomes of soil and plant-associated prokaryotes.</title>
        <authorList>
            <person name="Whitman W."/>
        </authorList>
    </citation>
    <scope>NUCLEOTIDE SEQUENCE [LARGE SCALE GENOMIC DNA]</scope>
    <source>
        <strain evidence="2 3">Hc14</strain>
    </source>
</reference>